<protein>
    <submittedName>
        <fullName evidence="2">TIGR04197 family type VII secretion effector</fullName>
    </submittedName>
</protein>
<gene>
    <name evidence="2" type="ORF">HCB27_01140</name>
</gene>
<feature type="coiled-coil region" evidence="1">
    <location>
        <begin position="43"/>
        <end position="70"/>
    </location>
</feature>
<name>A0A7X0Z4E1_9LIST</name>
<proteinExistence type="predicted"/>
<evidence type="ECO:0000313" key="3">
    <source>
        <dbReference type="Proteomes" id="UP000541735"/>
    </source>
</evidence>
<dbReference type="NCBIfam" id="TIGR04197">
    <property type="entry name" value="T7SS_SACOL2603"/>
    <property type="match status" value="1"/>
</dbReference>
<dbReference type="EMBL" id="JAARYD010000001">
    <property type="protein sequence ID" value="MBC2175204.1"/>
    <property type="molecule type" value="Genomic_DNA"/>
</dbReference>
<accession>A0A7X0Z4E1</accession>
<comment type="caution">
    <text evidence="2">The sequence shown here is derived from an EMBL/GenBank/DDBJ whole genome shotgun (WGS) entry which is preliminary data.</text>
</comment>
<dbReference type="InterPro" id="IPR021477">
    <property type="entry name" value="TVIIS_effector_SACOL2603_fam"/>
</dbReference>
<organism evidence="2 3">
    <name type="scientific">Listeria booriae</name>
    <dbReference type="NCBI Taxonomy" id="1552123"/>
    <lineage>
        <taxon>Bacteria</taxon>
        <taxon>Bacillati</taxon>
        <taxon>Bacillota</taxon>
        <taxon>Bacilli</taxon>
        <taxon>Bacillales</taxon>
        <taxon>Listeriaceae</taxon>
        <taxon>Listeria</taxon>
    </lineage>
</organism>
<dbReference type="RefSeq" id="WP_185496391.1">
    <property type="nucleotide sequence ID" value="NZ_JAARWG010000003.1"/>
</dbReference>
<dbReference type="Pfam" id="PF17279">
    <property type="entry name" value="DUF5344"/>
    <property type="match status" value="1"/>
</dbReference>
<keyword evidence="1" id="KW-0175">Coiled coil</keyword>
<sequence length="91" mass="10652">MGEIKLNKEVFDLKLNDIDNSLSTYSAKKLTKITLNQTNLTRIKKYVELVDRFNEQLASYEQLLDRDINKIKNIGMEIVNKDKELSQAFKE</sequence>
<evidence type="ECO:0000313" key="2">
    <source>
        <dbReference type="EMBL" id="MBC2175204.1"/>
    </source>
</evidence>
<reference evidence="2 3" key="1">
    <citation type="submission" date="2020-03" db="EMBL/GenBank/DDBJ databases">
        <title>Soil Listeria distribution.</title>
        <authorList>
            <person name="Liao J."/>
            <person name="Wiedmann M."/>
        </authorList>
    </citation>
    <scope>NUCLEOTIDE SEQUENCE [LARGE SCALE GENOMIC DNA]</scope>
    <source>
        <strain evidence="2 3">FSL L7-0259</strain>
    </source>
</reference>
<dbReference type="AlphaFoldDB" id="A0A7X0Z4E1"/>
<dbReference type="Proteomes" id="UP000541735">
    <property type="component" value="Unassembled WGS sequence"/>
</dbReference>
<dbReference type="InterPro" id="IPR046318">
    <property type="entry name" value="DUF5344"/>
</dbReference>
<evidence type="ECO:0000256" key="1">
    <source>
        <dbReference type="SAM" id="Coils"/>
    </source>
</evidence>